<feature type="domain" description="DNA polymerase helix-hairpin-helix motif" evidence="2">
    <location>
        <begin position="8"/>
        <end position="93"/>
    </location>
</feature>
<dbReference type="Pfam" id="PF01336">
    <property type="entry name" value="tRNA_anti-codon"/>
    <property type="match status" value="1"/>
</dbReference>
<evidence type="ECO:0008006" key="4">
    <source>
        <dbReference type="Google" id="ProtNLM"/>
    </source>
</evidence>
<evidence type="ECO:0000259" key="2">
    <source>
        <dbReference type="Pfam" id="PF14579"/>
    </source>
</evidence>
<feature type="domain" description="OB" evidence="1">
    <location>
        <begin position="173"/>
        <end position="245"/>
    </location>
</feature>
<dbReference type="EMBL" id="UINC01082734">
    <property type="protein sequence ID" value="SVC27774.1"/>
    <property type="molecule type" value="Genomic_DNA"/>
</dbReference>
<dbReference type="Gene3D" id="1.10.150.870">
    <property type="match status" value="1"/>
</dbReference>
<dbReference type="AlphaFoldDB" id="A0A382KSJ4"/>
<gene>
    <name evidence="3" type="ORF">METZ01_LOCUS280628</name>
</gene>
<evidence type="ECO:0000313" key="3">
    <source>
        <dbReference type="EMBL" id="SVC27774.1"/>
    </source>
</evidence>
<dbReference type="GO" id="GO:0006260">
    <property type="term" value="P:DNA replication"/>
    <property type="evidence" value="ECO:0007669"/>
    <property type="project" value="InterPro"/>
</dbReference>
<dbReference type="GO" id="GO:0003676">
    <property type="term" value="F:nucleic acid binding"/>
    <property type="evidence" value="ECO:0007669"/>
    <property type="project" value="InterPro"/>
</dbReference>
<dbReference type="PANTHER" id="PTHR32294">
    <property type="entry name" value="DNA POLYMERASE III SUBUNIT ALPHA"/>
    <property type="match status" value="1"/>
</dbReference>
<dbReference type="InterPro" id="IPR004805">
    <property type="entry name" value="DnaE2/DnaE/PolC"/>
</dbReference>
<dbReference type="InterPro" id="IPR012340">
    <property type="entry name" value="NA-bd_OB-fold"/>
</dbReference>
<name>A0A382KSJ4_9ZZZZ</name>
<organism evidence="3">
    <name type="scientific">marine metagenome</name>
    <dbReference type="NCBI Taxonomy" id="408172"/>
    <lineage>
        <taxon>unclassified sequences</taxon>
        <taxon>metagenomes</taxon>
        <taxon>ecological metagenomes</taxon>
    </lineage>
</organism>
<dbReference type="Pfam" id="PF14579">
    <property type="entry name" value="HHH_6"/>
    <property type="match status" value="1"/>
</dbReference>
<dbReference type="SUPFAM" id="SSF50249">
    <property type="entry name" value="Nucleic acid-binding proteins"/>
    <property type="match status" value="1"/>
</dbReference>
<proteinExistence type="predicted"/>
<dbReference type="Gene3D" id="2.40.50.140">
    <property type="entry name" value="Nucleic acid-binding proteins"/>
    <property type="match status" value="1"/>
</dbReference>
<dbReference type="CDD" id="cd04485">
    <property type="entry name" value="DnaE_OBF"/>
    <property type="match status" value="1"/>
</dbReference>
<reference evidence="3" key="1">
    <citation type="submission" date="2018-05" db="EMBL/GenBank/DDBJ databases">
        <authorList>
            <person name="Lanie J.A."/>
            <person name="Ng W.-L."/>
            <person name="Kazmierczak K.M."/>
            <person name="Andrzejewski T.M."/>
            <person name="Davidsen T.M."/>
            <person name="Wayne K.J."/>
            <person name="Tettelin H."/>
            <person name="Glass J.I."/>
            <person name="Rusch D."/>
            <person name="Podicherti R."/>
            <person name="Tsui H.-C.T."/>
            <person name="Winkler M.E."/>
        </authorList>
    </citation>
    <scope>NUCLEOTIDE SEQUENCE</scope>
</reference>
<protein>
    <recommendedName>
        <fullName evidence="4">DNA polymerase helix-hairpin-helix motif domain-containing protein</fullName>
    </recommendedName>
</protein>
<dbReference type="GO" id="GO:0008408">
    <property type="term" value="F:3'-5' exonuclease activity"/>
    <property type="evidence" value="ECO:0007669"/>
    <property type="project" value="InterPro"/>
</dbReference>
<sequence>KEDAKRHGVSILNPEINHSAAKCVIEEGALRLGFLNITSIGPAMADIILHQRQNGGAFISIADFMERTSIPVESLQSLTDAGAFDLMQPNRRAVRWEIGLRHRSIGQQLALSMSITQDMTELPPLTDWDKMEGEYKSMHLHPSEHVMTYARNQLRPGISPTRDVWGMKNGSKVAVAGLVIRRQRPAGQAIFLTLEDEYGHASFIIWPAVYKRLRHILKEPFLVVRGTVSRREGTMNVVVQQAEILEVLAAPPPSKNWR</sequence>
<accession>A0A382KSJ4</accession>
<dbReference type="InterPro" id="IPR004365">
    <property type="entry name" value="NA-bd_OB_tRNA"/>
</dbReference>
<feature type="non-terminal residue" evidence="3">
    <location>
        <position position="1"/>
    </location>
</feature>
<dbReference type="InterPro" id="IPR029460">
    <property type="entry name" value="DNAPol_HHH"/>
</dbReference>
<evidence type="ECO:0000259" key="1">
    <source>
        <dbReference type="Pfam" id="PF01336"/>
    </source>
</evidence>